<comment type="caution">
    <text evidence="2">The sequence shown here is derived from an EMBL/GenBank/DDBJ whole genome shotgun (WGS) entry which is preliminary data.</text>
</comment>
<evidence type="ECO:0000256" key="1">
    <source>
        <dbReference type="PROSITE-ProRule" id="PRU00339"/>
    </source>
</evidence>
<reference evidence="2" key="1">
    <citation type="journal article" date="2020" name="Stud. Mycol.">
        <title>101 Dothideomycetes genomes: a test case for predicting lifestyles and emergence of pathogens.</title>
        <authorList>
            <person name="Haridas S."/>
            <person name="Albert R."/>
            <person name="Binder M."/>
            <person name="Bloem J."/>
            <person name="Labutti K."/>
            <person name="Salamov A."/>
            <person name="Andreopoulos B."/>
            <person name="Baker S."/>
            <person name="Barry K."/>
            <person name="Bills G."/>
            <person name="Bluhm B."/>
            <person name="Cannon C."/>
            <person name="Castanera R."/>
            <person name="Culley D."/>
            <person name="Daum C."/>
            <person name="Ezra D."/>
            <person name="Gonzalez J."/>
            <person name="Henrissat B."/>
            <person name="Kuo A."/>
            <person name="Liang C."/>
            <person name="Lipzen A."/>
            <person name="Lutzoni F."/>
            <person name="Magnuson J."/>
            <person name="Mondo S."/>
            <person name="Nolan M."/>
            <person name="Ohm R."/>
            <person name="Pangilinan J."/>
            <person name="Park H.-J."/>
            <person name="Ramirez L."/>
            <person name="Alfaro M."/>
            <person name="Sun H."/>
            <person name="Tritt A."/>
            <person name="Yoshinaga Y."/>
            <person name="Zwiers L.-H."/>
            <person name="Turgeon B."/>
            <person name="Goodwin S."/>
            <person name="Spatafora J."/>
            <person name="Crous P."/>
            <person name="Grigoriev I."/>
        </authorList>
    </citation>
    <scope>NUCLEOTIDE SEQUENCE</scope>
    <source>
        <strain evidence="2">CBS 121410</strain>
    </source>
</reference>
<gene>
    <name evidence="2" type="ORF">K490DRAFT_62503</name>
</gene>
<feature type="repeat" description="TPR" evidence="1">
    <location>
        <begin position="414"/>
        <end position="447"/>
    </location>
</feature>
<keyword evidence="1" id="KW-0802">TPR repeat</keyword>
<dbReference type="AlphaFoldDB" id="A0A9P4LY28"/>
<dbReference type="Gene3D" id="1.25.40.10">
    <property type="entry name" value="Tetratricopeptide repeat domain"/>
    <property type="match status" value="2"/>
</dbReference>
<organism evidence="2 3">
    <name type="scientific">Saccharata proteae CBS 121410</name>
    <dbReference type="NCBI Taxonomy" id="1314787"/>
    <lineage>
        <taxon>Eukaryota</taxon>
        <taxon>Fungi</taxon>
        <taxon>Dikarya</taxon>
        <taxon>Ascomycota</taxon>
        <taxon>Pezizomycotina</taxon>
        <taxon>Dothideomycetes</taxon>
        <taxon>Dothideomycetes incertae sedis</taxon>
        <taxon>Botryosphaeriales</taxon>
        <taxon>Saccharataceae</taxon>
        <taxon>Saccharata</taxon>
    </lineage>
</organism>
<evidence type="ECO:0000313" key="3">
    <source>
        <dbReference type="Proteomes" id="UP000799776"/>
    </source>
</evidence>
<sequence>MTFIRNNVSLRAFVFPGYDAEVVRTGDAPPMPWRDLHPSVQRLITLLAFFDSEDIPLDLLVPVEAIPAEYSFLKENLKKWLKRVLLKRPKVHASTSPPLSERIWAEAWLDTASMSYSTLVSDYRHEPSHEDRELACLVAAMLLYDKFPRRHTAEQMEDYFGTCGSLICHVECFAQRYKELQHQGFSQKIGNLSFLLSDAALYLQDIGFPSRALRLIRLAVQESTESTVQSPSTSIFLLGTCGTIEDQLAHYEDAVRSFSAVLKQEEALDPPSLATLAFAHSMLAYALPGIWRAEDAIVAANRSIAIFEFETADACVDEGTQLAYQPDRLHRNRARAYFFAGDFDTAKKGFEVADEWATRIHGEKSHYHGEVLYSLARIAMAQQEYGKASRLFCEARFWLRPDSIPPFKYTGARAAATLQLGRVLTLQGKTAEALEEFDHALSLTRDNVERGEGLGERARIQWWRADVLEKLRAEALEEFREGEEVEAFKDEAEAMREEAMKSREELYSTGKFVRPSDEDGETMWDGLVGVMYR</sequence>
<dbReference type="InterPro" id="IPR011990">
    <property type="entry name" value="TPR-like_helical_dom_sf"/>
</dbReference>
<dbReference type="OrthoDB" id="6161812at2759"/>
<dbReference type="PROSITE" id="PS50005">
    <property type="entry name" value="TPR"/>
    <property type="match status" value="1"/>
</dbReference>
<dbReference type="Proteomes" id="UP000799776">
    <property type="component" value="Unassembled WGS sequence"/>
</dbReference>
<evidence type="ECO:0000313" key="2">
    <source>
        <dbReference type="EMBL" id="KAF2091181.1"/>
    </source>
</evidence>
<dbReference type="InterPro" id="IPR019734">
    <property type="entry name" value="TPR_rpt"/>
</dbReference>
<dbReference type="EMBL" id="ML978712">
    <property type="protein sequence ID" value="KAF2091181.1"/>
    <property type="molecule type" value="Genomic_DNA"/>
</dbReference>
<proteinExistence type="predicted"/>
<protein>
    <recommendedName>
        <fullName evidence="4">TPR-like protein</fullName>
    </recommendedName>
</protein>
<evidence type="ECO:0008006" key="4">
    <source>
        <dbReference type="Google" id="ProtNLM"/>
    </source>
</evidence>
<keyword evidence="3" id="KW-1185">Reference proteome</keyword>
<accession>A0A9P4LY28</accession>
<dbReference type="SUPFAM" id="SSF48452">
    <property type="entry name" value="TPR-like"/>
    <property type="match status" value="1"/>
</dbReference>
<name>A0A9P4LY28_9PEZI</name>